<dbReference type="SUPFAM" id="SSF49785">
    <property type="entry name" value="Galactose-binding domain-like"/>
    <property type="match status" value="1"/>
</dbReference>
<dbReference type="OrthoDB" id="3276960at2"/>
<evidence type="ECO:0000256" key="2">
    <source>
        <dbReference type="ARBA" id="ARBA00022801"/>
    </source>
</evidence>
<dbReference type="Gene3D" id="2.60.120.260">
    <property type="entry name" value="Galactose-binding domain-like"/>
    <property type="match status" value="1"/>
</dbReference>
<name>A0A223RND3_9ACTN</name>
<dbReference type="InterPro" id="IPR008979">
    <property type="entry name" value="Galactose-bd-like_sf"/>
</dbReference>
<dbReference type="RefSeq" id="WP_084134240.1">
    <property type="nucleotide sequence ID" value="NZ_CP022752.1"/>
</dbReference>
<sequence>MDHNKAVAVPAVDSRKGQETVRRRILSSAAASLIAVLCGSLLAPAASGAPDGVTEHAGVTVRGTSIPGAGGVSLRAKVIEPTGEAAEPRPLLVMPASWATPNIEYVGAAARLAYESGYVVVSYTARGFYTSEGEIEVAGEEDVADARKVIDWAVANTSAGAERVGMAGISYGAGISALTAAADDRVDAIAAMSGWADLVESLYPNRTVNASGAELLLGAGHLTGRFGDDLSELETAYREHRTEEALYLAEERSPANRIERLNANGTAVLLANAWQDSLFPPKQMTDMFSALEGPKRLMLAPGDHATPEIFGAAGLPNHIWETAARWFDQWLRGEDEGLADSGVEVQPLNGSEWHRYPDWRSVTGHTDTRNLTAPEQRHLLAPETGGLSTERGPDWRHSIDSGDPTLANSGIVMISGALQGFARIPVGVSVPLVDRDDAAVWATEPYAEGATVSGTPRLRVDVTPEDESVSLFAYLYDVGPLGGGSLISHKPVTLRDGAPGVPRRVDIPLRPTSWQLPEGHRLVLVVDTVDGRYRDESSGGEVVFGSSADRPATLSVPMG</sequence>
<dbReference type="InterPro" id="IPR013736">
    <property type="entry name" value="Xaa-Pro_dipept_C"/>
</dbReference>
<dbReference type="InterPro" id="IPR050261">
    <property type="entry name" value="FrsA_esterase"/>
</dbReference>
<dbReference type="EMBL" id="CP022752">
    <property type="protein sequence ID" value="ASU77317.1"/>
    <property type="molecule type" value="Genomic_DNA"/>
</dbReference>
<dbReference type="KEGG" id="aey:CDG81_02175"/>
<evidence type="ECO:0000256" key="3">
    <source>
        <dbReference type="SAM" id="Phobius"/>
    </source>
</evidence>
<feature type="transmembrane region" description="Helical" evidence="3">
    <location>
        <begin position="25"/>
        <end position="46"/>
    </location>
</feature>
<keyword evidence="2" id="KW-0378">Hydrolase</keyword>
<evidence type="ECO:0000313" key="6">
    <source>
        <dbReference type="Proteomes" id="UP000215043"/>
    </source>
</evidence>
<dbReference type="SUPFAM" id="SSF53474">
    <property type="entry name" value="alpha/beta-Hydrolases"/>
    <property type="match status" value="1"/>
</dbReference>
<dbReference type="NCBIfam" id="TIGR00976">
    <property type="entry name" value="CocE_NonD"/>
    <property type="match status" value="1"/>
</dbReference>
<dbReference type="InterPro" id="IPR000383">
    <property type="entry name" value="Xaa-Pro-like_dom"/>
</dbReference>
<keyword evidence="3" id="KW-1133">Transmembrane helix</keyword>
<evidence type="ECO:0000313" key="5">
    <source>
        <dbReference type="EMBL" id="ASU77317.1"/>
    </source>
</evidence>
<accession>A0A223RND3</accession>
<dbReference type="Proteomes" id="UP000215043">
    <property type="component" value="Chromosome"/>
</dbReference>
<dbReference type="GO" id="GO:0008239">
    <property type="term" value="F:dipeptidyl-peptidase activity"/>
    <property type="evidence" value="ECO:0007669"/>
    <property type="project" value="InterPro"/>
</dbReference>
<protein>
    <submittedName>
        <fullName evidence="5">X-Pro dipeptidyl-peptidase</fullName>
    </submittedName>
</protein>
<gene>
    <name evidence="5" type="ORF">CDG81_02175</name>
</gene>
<organism evidence="5 6">
    <name type="scientific">Actinopolyspora erythraea</name>
    <dbReference type="NCBI Taxonomy" id="414996"/>
    <lineage>
        <taxon>Bacteria</taxon>
        <taxon>Bacillati</taxon>
        <taxon>Actinomycetota</taxon>
        <taxon>Actinomycetes</taxon>
        <taxon>Actinopolysporales</taxon>
        <taxon>Actinopolysporaceae</taxon>
        <taxon>Actinopolyspora</taxon>
    </lineage>
</organism>
<feature type="domain" description="Xaa-Pro dipeptidyl-peptidase C-terminal" evidence="4">
    <location>
        <begin position="324"/>
        <end position="555"/>
    </location>
</feature>
<dbReference type="SMART" id="SM00939">
    <property type="entry name" value="PepX_C"/>
    <property type="match status" value="1"/>
</dbReference>
<evidence type="ECO:0000259" key="4">
    <source>
        <dbReference type="SMART" id="SM00939"/>
    </source>
</evidence>
<proteinExistence type="inferred from homology"/>
<dbReference type="Pfam" id="PF02129">
    <property type="entry name" value="Peptidase_S15"/>
    <property type="match status" value="1"/>
</dbReference>
<reference evidence="5 6" key="1">
    <citation type="submission" date="2017-08" db="EMBL/GenBank/DDBJ databases">
        <title>The complete genome sequence of moderately halophilic actinomycete Actinopolyspora erythraea YIM 90600, the producer of novel erythromycin, novel actinopolysporins A-C and tubercidin.</title>
        <authorList>
            <person name="Yin M."/>
            <person name="Tang S."/>
        </authorList>
    </citation>
    <scope>NUCLEOTIDE SEQUENCE [LARGE SCALE GENOMIC DNA]</scope>
    <source>
        <strain evidence="5 6">YIM 90600</strain>
    </source>
</reference>
<dbReference type="PANTHER" id="PTHR22946">
    <property type="entry name" value="DIENELACTONE HYDROLASE DOMAIN-CONTAINING PROTEIN-RELATED"/>
    <property type="match status" value="1"/>
</dbReference>
<keyword evidence="3" id="KW-0472">Membrane</keyword>
<keyword evidence="3" id="KW-0812">Transmembrane</keyword>
<dbReference type="GO" id="GO:0052689">
    <property type="term" value="F:carboxylic ester hydrolase activity"/>
    <property type="evidence" value="ECO:0007669"/>
    <property type="project" value="UniProtKB-ARBA"/>
</dbReference>
<comment type="similarity">
    <text evidence="1">Belongs to the AB hydrolase superfamily.</text>
</comment>
<dbReference type="Gene3D" id="3.40.50.1820">
    <property type="entry name" value="alpha/beta hydrolase"/>
    <property type="match status" value="2"/>
</dbReference>
<dbReference type="AlphaFoldDB" id="A0A223RND3"/>
<dbReference type="Pfam" id="PF08530">
    <property type="entry name" value="PepX_C"/>
    <property type="match status" value="1"/>
</dbReference>
<evidence type="ECO:0000256" key="1">
    <source>
        <dbReference type="ARBA" id="ARBA00008645"/>
    </source>
</evidence>
<dbReference type="InterPro" id="IPR005674">
    <property type="entry name" value="CocE/Ser_esterase"/>
</dbReference>
<dbReference type="InterPro" id="IPR029058">
    <property type="entry name" value="AB_hydrolase_fold"/>
</dbReference>
<dbReference type="PANTHER" id="PTHR22946:SF9">
    <property type="entry name" value="POLYKETIDE TRANSFERASE AF380"/>
    <property type="match status" value="1"/>
</dbReference>